<dbReference type="GO" id="GO:0005509">
    <property type="term" value="F:calcium ion binding"/>
    <property type="evidence" value="ECO:0007669"/>
    <property type="project" value="InterPro"/>
</dbReference>
<gene>
    <name evidence="8" type="ORF">UY55_C0006G0009</name>
</gene>
<organism evidence="8 9">
    <name type="scientific">Candidatus Jorgensenbacteria bacterium GW2011_GWB1_50_10</name>
    <dbReference type="NCBI Taxonomy" id="1618665"/>
    <lineage>
        <taxon>Bacteria</taxon>
        <taxon>Candidatus Joergenseniibacteriota</taxon>
    </lineage>
</organism>
<dbReference type="PANTHER" id="PTHR43108">
    <property type="entry name" value="N-ACETYLGLUCOSAMINE-6-SULFATASE FAMILY MEMBER"/>
    <property type="match status" value="1"/>
</dbReference>
<feature type="transmembrane region" description="Helical" evidence="6">
    <location>
        <begin position="7"/>
        <end position="24"/>
    </location>
</feature>
<dbReference type="GO" id="GO:0016020">
    <property type="term" value="C:membrane"/>
    <property type="evidence" value="ECO:0007669"/>
    <property type="project" value="InterPro"/>
</dbReference>
<dbReference type="Gene3D" id="3.40.720.10">
    <property type="entry name" value="Alkaline Phosphatase, subunit A"/>
    <property type="match status" value="1"/>
</dbReference>
<feature type="compositionally biased region" description="Polar residues" evidence="5">
    <location>
        <begin position="231"/>
        <end position="249"/>
    </location>
</feature>
<reference evidence="8 9" key="1">
    <citation type="journal article" date="2015" name="Nature">
        <title>rRNA introns, odd ribosomes, and small enigmatic genomes across a large radiation of phyla.</title>
        <authorList>
            <person name="Brown C.T."/>
            <person name="Hug L.A."/>
            <person name="Thomas B.C."/>
            <person name="Sharon I."/>
            <person name="Castelle C.J."/>
            <person name="Singh A."/>
            <person name="Wilkins M.J."/>
            <person name="Williams K.H."/>
            <person name="Banfield J.F."/>
        </authorList>
    </citation>
    <scope>NUCLEOTIDE SEQUENCE [LARGE SCALE GENOMIC DNA]</scope>
</reference>
<sequence>MKNFKNFLVAALTIVIAVGGFVFWRGEPRVSVAATPKNIIVVLTDDQRFDTLWAMNKVNQRLVNNGVTFLNAFITTPICCPTRASLYSGGYFPKNTRVLTNNLENGGVLRYYDLNTIATLLQQNGYKTALIGKYLNGYDNKMAPIVPPGWDKFVALKDDSDWNNFSVINGSSTWSATSTGTEVQITQYMTDYLRDQALAFIEQYKAVPFIVFINTKAPHAPATPASGDKNLFSNFTNNRPSVNENNLNDKPQWVRDSADYADPNPFARDQLRSLQAVDRLVNQLWQRINLYNLVTKTHFVYTSDNGFLWGEHGLQRKAKAYEESIRVPLVIRSPEVVVKSSTTTLDVAVNLDLGATILRWGGVSTTTDGLDLGPILRNEATKSTWARENGIIFQNYGQENTERYNPPLWLAWRTKLYKLVEYPTTGEKEFYDLTADPYEMQSKHNNSNFQTLIAQYSANIAANDGLISPMTTSTLPVAQVGVPYSFQFPALGGNPPLTWSLYGNKPLPPGLALSSSGFLSGTPTEAGTFTFDVEVTDSSVSPQNGRTQSFVAEKNSLTVNP</sequence>
<comment type="caution">
    <text evidence="8">The sequence shown here is derived from an EMBL/GenBank/DDBJ whole genome shotgun (WGS) entry which is preliminary data.</text>
</comment>
<dbReference type="InterPro" id="IPR017850">
    <property type="entry name" value="Alkaline_phosphatase_core_sf"/>
</dbReference>
<dbReference type="EMBL" id="LCQK01000006">
    <property type="protein sequence ID" value="KKW14600.1"/>
    <property type="molecule type" value="Genomic_DNA"/>
</dbReference>
<evidence type="ECO:0000256" key="6">
    <source>
        <dbReference type="SAM" id="Phobius"/>
    </source>
</evidence>
<accession>A0A0G1W7P7</accession>
<evidence type="ECO:0000256" key="4">
    <source>
        <dbReference type="ARBA" id="ARBA00023180"/>
    </source>
</evidence>
<dbReference type="STRING" id="1618665.UY55_C0006G0009"/>
<evidence type="ECO:0000259" key="7">
    <source>
        <dbReference type="Pfam" id="PF00884"/>
    </source>
</evidence>
<dbReference type="InterPro" id="IPR024607">
    <property type="entry name" value="Sulfatase_CS"/>
</dbReference>
<keyword evidence="6" id="KW-0812">Transmembrane</keyword>
<evidence type="ECO:0000256" key="2">
    <source>
        <dbReference type="ARBA" id="ARBA00022729"/>
    </source>
</evidence>
<evidence type="ECO:0000313" key="8">
    <source>
        <dbReference type="EMBL" id="KKW14600.1"/>
    </source>
</evidence>
<dbReference type="PROSITE" id="PS00149">
    <property type="entry name" value="SULFATASE_2"/>
    <property type="match status" value="1"/>
</dbReference>
<feature type="region of interest" description="Disordered" evidence="5">
    <location>
        <begin position="540"/>
        <end position="561"/>
    </location>
</feature>
<keyword evidence="6" id="KW-1133">Transmembrane helix</keyword>
<dbReference type="PANTHER" id="PTHR43108:SF8">
    <property type="entry name" value="SD21168P"/>
    <property type="match status" value="1"/>
</dbReference>
<dbReference type="GO" id="GO:0016787">
    <property type="term" value="F:hydrolase activity"/>
    <property type="evidence" value="ECO:0007669"/>
    <property type="project" value="UniProtKB-KW"/>
</dbReference>
<dbReference type="SUPFAM" id="SSF49313">
    <property type="entry name" value="Cadherin-like"/>
    <property type="match status" value="1"/>
</dbReference>
<dbReference type="InterPro" id="IPR013783">
    <property type="entry name" value="Ig-like_fold"/>
</dbReference>
<feature type="domain" description="Sulfatase N-terminal" evidence="7">
    <location>
        <begin position="37"/>
        <end position="363"/>
    </location>
</feature>
<dbReference type="Pfam" id="PF05345">
    <property type="entry name" value="He_PIG"/>
    <property type="match status" value="1"/>
</dbReference>
<comment type="similarity">
    <text evidence="1">Belongs to the sulfatase family.</text>
</comment>
<keyword evidence="2" id="KW-0732">Signal</keyword>
<proteinExistence type="inferred from homology"/>
<evidence type="ECO:0000256" key="3">
    <source>
        <dbReference type="ARBA" id="ARBA00022801"/>
    </source>
</evidence>
<keyword evidence="6" id="KW-0472">Membrane</keyword>
<evidence type="ECO:0000313" key="9">
    <source>
        <dbReference type="Proteomes" id="UP000034224"/>
    </source>
</evidence>
<evidence type="ECO:0000256" key="1">
    <source>
        <dbReference type="ARBA" id="ARBA00008779"/>
    </source>
</evidence>
<keyword evidence="4" id="KW-0325">Glycoprotein</keyword>
<protein>
    <submittedName>
        <fullName evidence="8">Glucosamine-6-sulfatase</fullName>
    </submittedName>
</protein>
<dbReference type="Pfam" id="PF00884">
    <property type="entry name" value="Sulfatase"/>
    <property type="match status" value="1"/>
</dbReference>
<name>A0A0G1W7P7_9BACT</name>
<dbReference type="SUPFAM" id="SSF53649">
    <property type="entry name" value="Alkaline phosphatase-like"/>
    <property type="match status" value="1"/>
</dbReference>
<dbReference type="AlphaFoldDB" id="A0A0G1W7P7"/>
<dbReference type="InterPro" id="IPR015919">
    <property type="entry name" value="Cadherin-like_sf"/>
</dbReference>
<keyword evidence="3" id="KW-0378">Hydrolase</keyword>
<evidence type="ECO:0000256" key="5">
    <source>
        <dbReference type="SAM" id="MobiDB-lite"/>
    </source>
</evidence>
<feature type="region of interest" description="Disordered" evidence="5">
    <location>
        <begin position="223"/>
        <end position="250"/>
    </location>
</feature>
<dbReference type="Proteomes" id="UP000034224">
    <property type="component" value="Unassembled WGS sequence"/>
</dbReference>
<dbReference type="InterPro" id="IPR000917">
    <property type="entry name" value="Sulfatase_N"/>
</dbReference>
<dbReference type="Gene3D" id="2.60.40.10">
    <property type="entry name" value="Immunoglobulins"/>
    <property type="match status" value="1"/>
</dbReference>